<reference evidence="1" key="1">
    <citation type="journal article" date="2023" name="G3 (Bethesda)">
        <title>A reference genome for the long-term kleptoplast-retaining sea slug Elysia crispata morphotype clarki.</title>
        <authorList>
            <person name="Eastman K.E."/>
            <person name="Pendleton A.L."/>
            <person name="Shaikh M.A."/>
            <person name="Suttiyut T."/>
            <person name="Ogas R."/>
            <person name="Tomko P."/>
            <person name="Gavelis G."/>
            <person name="Widhalm J.R."/>
            <person name="Wisecaver J.H."/>
        </authorList>
    </citation>
    <scope>NUCLEOTIDE SEQUENCE</scope>
    <source>
        <strain evidence="1">ECLA1</strain>
    </source>
</reference>
<keyword evidence="2" id="KW-1185">Reference proteome</keyword>
<gene>
    <name evidence="1" type="ORF">RRG08_054924</name>
</gene>
<evidence type="ECO:0000313" key="2">
    <source>
        <dbReference type="Proteomes" id="UP001283361"/>
    </source>
</evidence>
<sequence>MDLPTLQCKTTPAIITTNFLIKHHLNAMDWLSHCPDELGRRASLHYIQNLNNLEEPVFAKWIAFLSISTDQQHEKSLPGLHCCPSRTYMLPRAENLWP</sequence>
<comment type="caution">
    <text evidence="1">The sequence shown here is derived from an EMBL/GenBank/DDBJ whole genome shotgun (WGS) entry which is preliminary data.</text>
</comment>
<dbReference type="EMBL" id="JAWDGP010005485">
    <property type="protein sequence ID" value="KAK3756666.1"/>
    <property type="molecule type" value="Genomic_DNA"/>
</dbReference>
<protein>
    <submittedName>
        <fullName evidence="1">Uncharacterized protein</fullName>
    </submittedName>
</protein>
<name>A0AAE0YTU6_9GAST</name>
<dbReference type="AlphaFoldDB" id="A0AAE0YTU6"/>
<evidence type="ECO:0000313" key="1">
    <source>
        <dbReference type="EMBL" id="KAK3756666.1"/>
    </source>
</evidence>
<accession>A0AAE0YTU6</accession>
<dbReference type="Proteomes" id="UP001283361">
    <property type="component" value="Unassembled WGS sequence"/>
</dbReference>
<organism evidence="1 2">
    <name type="scientific">Elysia crispata</name>
    <name type="common">lettuce slug</name>
    <dbReference type="NCBI Taxonomy" id="231223"/>
    <lineage>
        <taxon>Eukaryota</taxon>
        <taxon>Metazoa</taxon>
        <taxon>Spiralia</taxon>
        <taxon>Lophotrochozoa</taxon>
        <taxon>Mollusca</taxon>
        <taxon>Gastropoda</taxon>
        <taxon>Heterobranchia</taxon>
        <taxon>Euthyneura</taxon>
        <taxon>Panpulmonata</taxon>
        <taxon>Sacoglossa</taxon>
        <taxon>Placobranchoidea</taxon>
        <taxon>Plakobranchidae</taxon>
        <taxon>Elysia</taxon>
    </lineage>
</organism>
<proteinExistence type="predicted"/>